<dbReference type="AlphaFoldDB" id="A0A022PRQ5"/>
<dbReference type="Proteomes" id="UP000030748">
    <property type="component" value="Unassembled WGS sequence"/>
</dbReference>
<dbReference type="eggNOG" id="ENOG502R83N">
    <property type="taxonomic scope" value="Eukaryota"/>
</dbReference>
<organism evidence="1 2">
    <name type="scientific">Erythranthe guttata</name>
    <name type="common">Yellow monkey flower</name>
    <name type="synonym">Mimulus guttatus</name>
    <dbReference type="NCBI Taxonomy" id="4155"/>
    <lineage>
        <taxon>Eukaryota</taxon>
        <taxon>Viridiplantae</taxon>
        <taxon>Streptophyta</taxon>
        <taxon>Embryophyta</taxon>
        <taxon>Tracheophyta</taxon>
        <taxon>Spermatophyta</taxon>
        <taxon>Magnoliopsida</taxon>
        <taxon>eudicotyledons</taxon>
        <taxon>Gunneridae</taxon>
        <taxon>Pentapetalae</taxon>
        <taxon>asterids</taxon>
        <taxon>lamiids</taxon>
        <taxon>Lamiales</taxon>
        <taxon>Phrymaceae</taxon>
        <taxon>Erythranthe</taxon>
    </lineage>
</organism>
<keyword evidence="2" id="KW-1185">Reference proteome</keyword>
<protein>
    <recommendedName>
        <fullName evidence="3">Zinc-ribbon 15 domain-containing protein</fullName>
    </recommendedName>
</protein>
<dbReference type="STRING" id="4155.A0A022PRQ5"/>
<gene>
    <name evidence="1" type="ORF">MIMGU_mgv1a025075mg</name>
</gene>
<proteinExistence type="predicted"/>
<evidence type="ECO:0000313" key="1">
    <source>
        <dbReference type="EMBL" id="EYU18204.1"/>
    </source>
</evidence>
<dbReference type="PhylomeDB" id="A0A022PRQ5"/>
<sequence>MRIMYVCEEEEIEIGRKRAPGKCPSCGGKVEAVDIKARGIFCYLFPLCFRIKTNYFCTLCSKRLVLNSQIHHL</sequence>
<dbReference type="EMBL" id="KI632337">
    <property type="protein sequence ID" value="EYU18204.1"/>
    <property type="molecule type" value="Genomic_DNA"/>
</dbReference>
<dbReference type="PANTHER" id="PTHR33320">
    <property type="entry name" value="METHIONYL-TRNA SYNTHETASE"/>
    <property type="match status" value="1"/>
</dbReference>
<accession>A0A022PRQ5</accession>
<evidence type="ECO:0000313" key="2">
    <source>
        <dbReference type="Proteomes" id="UP000030748"/>
    </source>
</evidence>
<evidence type="ECO:0008006" key="3">
    <source>
        <dbReference type="Google" id="ProtNLM"/>
    </source>
</evidence>
<dbReference type="PANTHER" id="PTHR33320:SF30">
    <property type="entry name" value="OS04G0606200 PROTEIN"/>
    <property type="match status" value="1"/>
</dbReference>
<reference evidence="1 2" key="1">
    <citation type="journal article" date="2013" name="Proc. Natl. Acad. Sci. U.S.A.">
        <title>Fine-scale variation in meiotic recombination in Mimulus inferred from population shotgun sequencing.</title>
        <authorList>
            <person name="Hellsten U."/>
            <person name="Wright K.M."/>
            <person name="Jenkins J."/>
            <person name="Shu S."/>
            <person name="Yuan Y."/>
            <person name="Wessler S.R."/>
            <person name="Schmutz J."/>
            <person name="Willis J.H."/>
            <person name="Rokhsar D.S."/>
        </authorList>
    </citation>
    <scope>NUCLEOTIDE SEQUENCE [LARGE SCALE GENOMIC DNA]</scope>
    <source>
        <strain evidence="2">cv. DUN x IM62</strain>
    </source>
</reference>
<name>A0A022PRQ5_ERYGU</name>